<reference evidence="1 2" key="1">
    <citation type="submission" date="2022-08" db="EMBL/GenBank/DDBJ databases">
        <title>Taxonomy of Curtobacterium flaccumfaciens.</title>
        <authorList>
            <person name="Osdaghi E."/>
            <person name="Taghavi S.M."/>
            <person name="Hamidizade M."/>
            <person name="Abachi H."/>
            <person name="Fazliarab A."/>
            <person name="Baeyen S."/>
            <person name="Portier P."/>
            <person name="Van Vaerenbergh J."/>
            <person name="Jacques M.-A."/>
        </authorList>
    </citation>
    <scope>NUCLEOTIDE SEQUENCE [LARGE SCALE GENOMIC DNA]</scope>
    <source>
        <strain evidence="1 2">LMG8786T</strain>
    </source>
</reference>
<comment type="caution">
    <text evidence="1">The sequence shown here is derived from an EMBL/GenBank/DDBJ whole genome shotgun (WGS) entry which is preliminary data.</text>
</comment>
<protein>
    <recommendedName>
        <fullName evidence="3">Secreted protein</fullName>
    </recommendedName>
</protein>
<gene>
    <name evidence="1" type="ORF">NYQ28_13285</name>
</gene>
<evidence type="ECO:0000313" key="2">
    <source>
        <dbReference type="Proteomes" id="UP001652264"/>
    </source>
</evidence>
<organism evidence="1 2">
    <name type="scientific">Curtobacterium citreum</name>
    <dbReference type="NCBI Taxonomy" id="2036"/>
    <lineage>
        <taxon>Bacteria</taxon>
        <taxon>Bacillati</taxon>
        <taxon>Actinomycetota</taxon>
        <taxon>Actinomycetes</taxon>
        <taxon>Micrococcales</taxon>
        <taxon>Microbacteriaceae</taxon>
        <taxon>Curtobacterium</taxon>
    </lineage>
</organism>
<accession>A0ABT2HJU4</accession>
<keyword evidence="2" id="KW-1185">Reference proteome</keyword>
<dbReference type="GeneID" id="95322766"/>
<evidence type="ECO:0000313" key="1">
    <source>
        <dbReference type="EMBL" id="MCS6523541.1"/>
    </source>
</evidence>
<name>A0ABT2HJU4_9MICO</name>
<sequence>MNVPARRSAQRVGRARRLGALLLMATTVVATTTVIGGPAQADPYGSPLTFGCGSKTAQINWKSTGTVRLFGGPDRETAGNNLLREVTKSGSYSYNSGYRTFTFQFGATNGHITSIKEVCVSQS</sequence>
<evidence type="ECO:0008006" key="3">
    <source>
        <dbReference type="Google" id="ProtNLM"/>
    </source>
</evidence>
<dbReference type="Proteomes" id="UP001652264">
    <property type="component" value="Unassembled WGS sequence"/>
</dbReference>
<proteinExistence type="predicted"/>
<dbReference type="EMBL" id="JANVAD010000007">
    <property type="protein sequence ID" value="MCS6523541.1"/>
    <property type="molecule type" value="Genomic_DNA"/>
</dbReference>
<dbReference type="RefSeq" id="WP_141859951.1">
    <property type="nucleotide sequence ID" value="NZ_BMNV01000009.1"/>
</dbReference>